<dbReference type="GO" id="GO:0006886">
    <property type="term" value="P:intracellular protein transport"/>
    <property type="evidence" value="ECO:0007669"/>
    <property type="project" value="InterPro"/>
</dbReference>
<dbReference type="InterPro" id="IPR027417">
    <property type="entry name" value="P-loop_NTPase"/>
</dbReference>
<organism evidence="4 5">
    <name type="scientific">Didymodactylos carnosus</name>
    <dbReference type="NCBI Taxonomy" id="1234261"/>
    <lineage>
        <taxon>Eukaryota</taxon>
        <taxon>Metazoa</taxon>
        <taxon>Spiralia</taxon>
        <taxon>Gnathifera</taxon>
        <taxon>Rotifera</taxon>
        <taxon>Eurotatoria</taxon>
        <taxon>Bdelloidea</taxon>
        <taxon>Philodinida</taxon>
        <taxon>Philodinidae</taxon>
        <taxon>Didymodactylos</taxon>
    </lineage>
</organism>
<dbReference type="GO" id="GO:0006605">
    <property type="term" value="P:protein targeting"/>
    <property type="evidence" value="ECO:0007669"/>
    <property type="project" value="InterPro"/>
</dbReference>
<dbReference type="OrthoDB" id="6764761at2759"/>
<dbReference type="EMBL" id="CAJOBC010144420">
    <property type="protein sequence ID" value="CAF4656220.1"/>
    <property type="molecule type" value="Genomic_DNA"/>
</dbReference>
<dbReference type="InterPro" id="IPR000185">
    <property type="entry name" value="SecA"/>
</dbReference>
<dbReference type="Gene3D" id="3.90.1440.10">
    <property type="entry name" value="SecA, preprotein cross-linking domain"/>
    <property type="match status" value="1"/>
</dbReference>
<dbReference type="PANTHER" id="PTHR30612:SF0">
    <property type="entry name" value="CHLOROPLAST PROTEIN-TRANSPORTING ATPASE"/>
    <property type="match status" value="1"/>
</dbReference>
<dbReference type="PROSITE" id="PS51196">
    <property type="entry name" value="SECA_MOTOR_DEAD"/>
    <property type="match status" value="1"/>
</dbReference>
<evidence type="ECO:0000256" key="2">
    <source>
        <dbReference type="ARBA" id="ARBA00023010"/>
    </source>
</evidence>
<dbReference type="GO" id="GO:0005524">
    <property type="term" value="F:ATP binding"/>
    <property type="evidence" value="ECO:0007669"/>
    <property type="project" value="InterPro"/>
</dbReference>
<dbReference type="InterPro" id="IPR014018">
    <property type="entry name" value="SecA_motor_DEAD"/>
</dbReference>
<keyword evidence="2" id="KW-0811">Translocation</keyword>
<evidence type="ECO:0000256" key="1">
    <source>
        <dbReference type="ARBA" id="ARBA00022927"/>
    </source>
</evidence>
<comment type="caution">
    <text evidence="4">The sequence shown here is derived from an EMBL/GenBank/DDBJ whole genome shotgun (WGS) entry which is preliminary data.</text>
</comment>
<feature type="non-terminal residue" evidence="4">
    <location>
        <position position="1"/>
    </location>
</feature>
<reference evidence="4" key="1">
    <citation type="submission" date="2021-02" db="EMBL/GenBank/DDBJ databases">
        <authorList>
            <person name="Nowell W R."/>
        </authorList>
    </citation>
    <scope>NUCLEOTIDE SEQUENCE</scope>
</reference>
<sequence length="165" mass="19580">AFQARIMREDDHFVLDISKTDEQNKKKQKTIIVLDKDTGVEQYSTRWSHGLAQFLELKYRRKLTVESLKAFFQAYKHRLFGLTGTLGSENSQNFLSDLYQLQFAYLPTSKEKYFHQIYNKISIEYGDWLNLIAKETIEIVKKRPVLIICENVESTENIWNELIRH</sequence>
<keyword evidence="1" id="KW-0813">Transport</keyword>
<evidence type="ECO:0000313" key="4">
    <source>
        <dbReference type="EMBL" id="CAF4656220.1"/>
    </source>
</evidence>
<name>A0A8S2ZP43_9BILA</name>
<evidence type="ECO:0000259" key="3">
    <source>
        <dbReference type="PROSITE" id="PS51196"/>
    </source>
</evidence>
<dbReference type="PANTHER" id="PTHR30612">
    <property type="entry name" value="SECA INNER MEMBRANE COMPONENT OF SEC PROTEIN SECRETION SYSTEM"/>
    <property type="match status" value="1"/>
</dbReference>
<feature type="domain" description="SecA family profile" evidence="3">
    <location>
        <begin position="1"/>
        <end position="165"/>
    </location>
</feature>
<dbReference type="Proteomes" id="UP000681722">
    <property type="component" value="Unassembled WGS sequence"/>
</dbReference>
<feature type="non-terminal residue" evidence="4">
    <location>
        <position position="165"/>
    </location>
</feature>
<dbReference type="Gene3D" id="3.40.50.300">
    <property type="entry name" value="P-loop containing nucleotide triphosphate hydrolases"/>
    <property type="match status" value="1"/>
</dbReference>
<gene>
    <name evidence="4" type="ORF">SRO942_LOCUS50532</name>
</gene>
<protein>
    <recommendedName>
        <fullName evidence="3">SecA family profile domain-containing protein</fullName>
    </recommendedName>
</protein>
<proteinExistence type="predicted"/>
<keyword evidence="1" id="KW-0653">Protein transport</keyword>
<accession>A0A8S2ZP43</accession>
<evidence type="ECO:0000313" key="5">
    <source>
        <dbReference type="Proteomes" id="UP000681722"/>
    </source>
</evidence>
<dbReference type="AlphaFoldDB" id="A0A8S2ZP43"/>